<dbReference type="EMBL" id="CP022115">
    <property type="protein sequence ID" value="ASJ23310.1"/>
    <property type="molecule type" value="Genomic_DNA"/>
</dbReference>
<feature type="transmembrane region" description="Helical" evidence="8">
    <location>
        <begin position="236"/>
        <end position="266"/>
    </location>
</feature>
<gene>
    <name evidence="10" type="ORF">LH440_08040</name>
    <name evidence="9" type="ORF">LHGZ1_0479</name>
</gene>
<accession>A0A248LES8</accession>
<dbReference type="GO" id="GO:0005886">
    <property type="term" value="C:plasma membrane"/>
    <property type="evidence" value="ECO:0007669"/>
    <property type="project" value="UniProtKB-SubCell"/>
</dbReference>
<dbReference type="AlphaFoldDB" id="A0A248LES8"/>
<feature type="transmembrane region" description="Helical" evidence="8">
    <location>
        <begin position="427"/>
        <end position="446"/>
    </location>
</feature>
<dbReference type="RefSeq" id="WP_088860024.1">
    <property type="nucleotide sequence ID" value="NZ_CP022115.1"/>
</dbReference>
<dbReference type="PANTHER" id="PTHR30047:SF7">
    <property type="entry name" value="HIGH-AFFINITY CHOLINE TRANSPORT PROTEIN"/>
    <property type="match status" value="1"/>
</dbReference>
<evidence type="ECO:0000313" key="11">
    <source>
        <dbReference type="Proteomes" id="UP000197424"/>
    </source>
</evidence>
<evidence type="ECO:0000313" key="9">
    <source>
        <dbReference type="EMBL" id="ASJ23310.1"/>
    </source>
</evidence>
<keyword evidence="3" id="KW-0813">Transport</keyword>
<dbReference type="Proteomes" id="UP001200247">
    <property type="component" value="Unassembled WGS sequence"/>
</dbReference>
<feature type="transmembrane region" description="Helical" evidence="8">
    <location>
        <begin position="278"/>
        <end position="301"/>
    </location>
</feature>
<evidence type="ECO:0000256" key="7">
    <source>
        <dbReference type="ARBA" id="ARBA00023136"/>
    </source>
</evidence>
<comment type="similarity">
    <text evidence="2">Belongs to the BCCT transporter (TC 2.A.15) family.</text>
</comment>
<keyword evidence="6 8" id="KW-1133">Transmembrane helix</keyword>
<feature type="transmembrane region" description="Helical" evidence="8">
    <location>
        <begin position="68"/>
        <end position="87"/>
    </location>
</feature>
<reference evidence="9" key="3">
    <citation type="submission" date="2017-06" db="EMBL/GenBank/DDBJ databases">
        <authorList>
            <person name="Kim H.J."/>
            <person name="Triplett B.A."/>
        </authorList>
    </citation>
    <scope>NUCLEOTIDE SEQUENCE</scope>
    <source>
        <strain evidence="9">HLGZ1</strain>
    </source>
</reference>
<reference evidence="10 12" key="4">
    <citation type="submission" date="2021-10" db="EMBL/GenBank/DDBJ databases">
        <title>Whole-genome sequencing analysis of Laribacter hongkongensis: virulence gene profiles, carbohydrate-active enzyme prediction, and antimicrobial resistance characterization.</title>
        <authorList>
            <person name="Yuan P."/>
            <person name="Zhan Y."/>
            <person name="Chen D."/>
        </authorList>
    </citation>
    <scope>NUCLEOTIDE SEQUENCE [LARGE SCALE GENOMIC DNA]</scope>
    <source>
        <strain evidence="10 12">W67</strain>
    </source>
</reference>
<dbReference type="GO" id="GO:0022857">
    <property type="term" value="F:transmembrane transporter activity"/>
    <property type="evidence" value="ECO:0007669"/>
    <property type="project" value="InterPro"/>
</dbReference>
<keyword evidence="4" id="KW-1003">Cell membrane</keyword>
<dbReference type="Pfam" id="PF02028">
    <property type="entry name" value="BCCT"/>
    <property type="match status" value="1"/>
</dbReference>
<feature type="transmembrane region" description="Helical" evidence="8">
    <location>
        <begin position="370"/>
        <end position="396"/>
    </location>
</feature>
<dbReference type="OrthoDB" id="9775735at2"/>
<organism evidence="9 11">
    <name type="scientific">Laribacter hongkongensis</name>
    <dbReference type="NCBI Taxonomy" id="168471"/>
    <lineage>
        <taxon>Bacteria</taxon>
        <taxon>Pseudomonadati</taxon>
        <taxon>Pseudomonadota</taxon>
        <taxon>Betaproteobacteria</taxon>
        <taxon>Neisseriales</taxon>
        <taxon>Aquaspirillaceae</taxon>
        <taxon>Laribacter</taxon>
    </lineage>
</organism>
<evidence type="ECO:0000256" key="6">
    <source>
        <dbReference type="ARBA" id="ARBA00022989"/>
    </source>
</evidence>
<dbReference type="InterPro" id="IPR000060">
    <property type="entry name" value="BCCT_transptr"/>
</dbReference>
<evidence type="ECO:0000256" key="4">
    <source>
        <dbReference type="ARBA" id="ARBA00022475"/>
    </source>
</evidence>
<protein>
    <submittedName>
        <fullName evidence="10">BCCT family transporter</fullName>
    </submittedName>
    <submittedName>
        <fullName evidence="9">Transporter, BCCT family protein</fullName>
    </submittedName>
</protein>
<dbReference type="EMBL" id="JAJAXM010000011">
    <property type="protein sequence ID" value="MCG9025852.1"/>
    <property type="molecule type" value="Genomic_DNA"/>
</dbReference>
<dbReference type="PANTHER" id="PTHR30047">
    <property type="entry name" value="HIGH-AFFINITY CHOLINE TRANSPORT PROTEIN-RELATED"/>
    <property type="match status" value="1"/>
</dbReference>
<reference evidence="11" key="2">
    <citation type="submission" date="2017-06" db="EMBL/GenBank/DDBJ databases">
        <title>Whole genome sequence of Laribacter hongkongensis LHGZ1.</title>
        <authorList>
            <person name="Chen D."/>
            <person name="Wu H."/>
            <person name="Chen J."/>
        </authorList>
    </citation>
    <scope>NUCLEOTIDE SEQUENCE [LARGE SCALE GENOMIC DNA]</scope>
    <source>
        <strain evidence="11">LHGZ1</strain>
    </source>
</reference>
<evidence type="ECO:0000313" key="10">
    <source>
        <dbReference type="EMBL" id="MCG9025852.1"/>
    </source>
</evidence>
<feature type="transmembrane region" description="Helical" evidence="8">
    <location>
        <begin position="210"/>
        <end position="230"/>
    </location>
</feature>
<keyword evidence="7 8" id="KW-0472">Membrane</keyword>
<feature type="transmembrane region" description="Helical" evidence="8">
    <location>
        <begin position="402"/>
        <end position="420"/>
    </location>
</feature>
<feature type="transmembrane region" description="Helical" evidence="8">
    <location>
        <begin position="499"/>
        <end position="519"/>
    </location>
</feature>
<feature type="transmembrane region" description="Helical" evidence="8">
    <location>
        <begin position="156"/>
        <end position="179"/>
    </location>
</feature>
<evidence type="ECO:0000256" key="2">
    <source>
        <dbReference type="ARBA" id="ARBA00005658"/>
    </source>
</evidence>
<reference evidence="9" key="1">
    <citation type="journal article" date="2017" name="J. Antimicrob. Chemother.">
        <title>Emergence and genomic analysis of MDR Laribacter hongkongensis strain HLGZ1 from Guangzhou, China.</title>
        <authorList>
            <person name="Wu H.K."/>
            <person name="Chen J.H."/>
            <person name="Yang L."/>
            <person name="Li A.R."/>
            <person name="Su D.H."/>
            <person name="Lin Y.P."/>
            <person name="Chen D.Q."/>
        </authorList>
    </citation>
    <scope>NUCLEOTIDE SEQUENCE</scope>
    <source>
        <strain evidence="9">HLGZ1</strain>
    </source>
</reference>
<name>A0A248LES8_9NEIS</name>
<comment type="subcellular location">
    <subcellularLocation>
        <location evidence="1">Cell membrane</location>
        <topology evidence="1">Multi-pass membrane protein</topology>
    </subcellularLocation>
</comment>
<dbReference type="Proteomes" id="UP000197424">
    <property type="component" value="Chromosome"/>
</dbReference>
<evidence type="ECO:0000313" key="12">
    <source>
        <dbReference type="Proteomes" id="UP001200247"/>
    </source>
</evidence>
<feature type="transmembrane region" description="Helical" evidence="8">
    <location>
        <begin position="338"/>
        <end position="358"/>
    </location>
</feature>
<evidence type="ECO:0000256" key="5">
    <source>
        <dbReference type="ARBA" id="ARBA00022692"/>
    </source>
</evidence>
<evidence type="ECO:0000256" key="8">
    <source>
        <dbReference type="SAM" id="Phobius"/>
    </source>
</evidence>
<feature type="transmembrane region" description="Helical" evidence="8">
    <location>
        <begin position="466"/>
        <end position="487"/>
    </location>
</feature>
<proteinExistence type="inferred from homology"/>
<feature type="transmembrane region" description="Helical" evidence="8">
    <location>
        <begin position="107"/>
        <end position="128"/>
    </location>
</feature>
<sequence length="540" mass="58597">MSSKTQFPESAFADDQEIETRARETDSLVIKTVCLIAVVAIIGSALGFPDTAGAIIDSLRSFVTINFTWYYALFATVALGLCIWLAFGRFGQIRIGGDMARPTYGRFAWYSMLFACGQGIGLIFWSVAEPIMLYQSNPLAPDGGARGVNTAMSWGYFHWAIHAWAIYCIVALCLAYSFYNRNKPLTFRDACIDCLPACCRRSSGLLIETLAILATVLGLSTSFGFAALQFNSGLDFISGIGSTAIVKSVIVVTLTCFTAMSVFIGVNKGMKIISELNTSLSLVLMAGMFVFGPTLYLLSLIPESIGTYLSNLFAMGLWTDAQLQVTGFGHWKESWNGWWTVFIWSWSLSFSPFVGAFIARISHGRTIRDFILGVVVIPSLIVIIWIAIMGGSAIYFDLNQGGTISAAVNSDIASGLFALFGNVSWSVVRLALLVIATVLVATYYITSLDSGIHALAHFVSPSDHPSAWFKVMLVAAIGSITLVLLSLGGTAALATIQTGAILGALPFSFICLLMIYNFIHNLINDRLPGTFILSQDRMNR</sequence>
<feature type="transmembrane region" description="Helical" evidence="8">
    <location>
        <begin position="28"/>
        <end position="48"/>
    </location>
</feature>
<evidence type="ECO:0000256" key="1">
    <source>
        <dbReference type="ARBA" id="ARBA00004651"/>
    </source>
</evidence>
<evidence type="ECO:0000256" key="3">
    <source>
        <dbReference type="ARBA" id="ARBA00022448"/>
    </source>
</evidence>
<keyword evidence="5 8" id="KW-0812">Transmembrane</keyword>